<name>A0A1G6AJG8_9STRE</name>
<dbReference type="eggNOG" id="ENOG5033I8N">
    <property type="taxonomic scope" value="Bacteria"/>
</dbReference>
<evidence type="ECO:0000313" key="1">
    <source>
        <dbReference type="EMBL" id="SDB08506.1"/>
    </source>
</evidence>
<protein>
    <submittedName>
        <fullName evidence="1">Phage r1t holin</fullName>
    </submittedName>
</protein>
<dbReference type="Proteomes" id="UP000182508">
    <property type="component" value="Unassembled WGS sequence"/>
</dbReference>
<dbReference type="InterPro" id="IPR020109">
    <property type="entry name" value="Holin_r1t"/>
</dbReference>
<accession>A0A1G6AJG8</accession>
<keyword evidence="2" id="KW-1185">Reference proteome</keyword>
<proteinExistence type="predicted"/>
<dbReference type="Pfam" id="PF16945">
    <property type="entry name" value="Phage_r1t_holin"/>
    <property type="match status" value="1"/>
</dbReference>
<gene>
    <name evidence="1" type="ORF">SAMN02910293_00409</name>
</gene>
<dbReference type="EMBL" id="FMXP01000005">
    <property type="protein sequence ID" value="SDB08506.1"/>
    <property type="molecule type" value="Genomic_DNA"/>
</dbReference>
<organism evidence="1 2">
    <name type="scientific">Streptococcus henryi</name>
    <dbReference type="NCBI Taxonomy" id="439219"/>
    <lineage>
        <taxon>Bacteria</taxon>
        <taxon>Bacillati</taxon>
        <taxon>Bacillota</taxon>
        <taxon>Bacilli</taxon>
        <taxon>Lactobacillales</taxon>
        <taxon>Streptococcaceae</taxon>
        <taxon>Streptococcus</taxon>
    </lineage>
</organism>
<reference evidence="1 2" key="1">
    <citation type="submission" date="2016-10" db="EMBL/GenBank/DDBJ databases">
        <authorList>
            <person name="de Groot N.N."/>
        </authorList>
    </citation>
    <scope>NUCLEOTIDE SEQUENCE [LARGE SCALE GENOMIC DNA]</scope>
    <source>
        <strain evidence="1 2">A-4</strain>
    </source>
</reference>
<dbReference type="RefSeq" id="WP_074485169.1">
    <property type="nucleotide sequence ID" value="NZ_FMXP01000005.1"/>
</dbReference>
<dbReference type="AlphaFoldDB" id="A0A1G6AJG8"/>
<evidence type="ECO:0000313" key="2">
    <source>
        <dbReference type="Proteomes" id="UP000182508"/>
    </source>
</evidence>
<dbReference type="STRING" id="439219.SAMN02910293_00409"/>
<sequence length="59" mass="6069">MSKYAKTLGIKVVKTMAQTAIGAIGSTALITEVNWAVVASATALSGLTCVLMNLADLKE</sequence>